<keyword evidence="8 11" id="KW-0472">Membrane</keyword>
<keyword evidence="5 9" id="KW-0479">Metal-binding</keyword>
<feature type="domain" description="Cytochrome c" evidence="13">
    <location>
        <begin position="131"/>
        <end position="322"/>
    </location>
</feature>
<evidence type="ECO:0000256" key="4">
    <source>
        <dbReference type="ARBA" id="ARBA00022692"/>
    </source>
</evidence>
<feature type="compositionally biased region" description="Low complexity" evidence="10">
    <location>
        <begin position="60"/>
        <end position="75"/>
    </location>
</feature>
<evidence type="ECO:0000313" key="14">
    <source>
        <dbReference type="EMBL" id="MFD2236287.1"/>
    </source>
</evidence>
<feature type="signal peptide" evidence="12">
    <location>
        <begin position="1"/>
        <end position="22"/>
    </location>
</feature>
<dbReference type="EMBL" id="JBHUIJ010000002">
    <property type="protein sequence ID" value="MFD2236287.1"/>
    <property type="molecule type" value="Genomic_DNA"/>
</dbReference>
<evidence type="ECO:0000256" key="12">
    <source>
        <dbReference type="SAM" id="SignalP"/>
    </source>
</evidence>
<sequence length="360" mass="38091">MKQLLSALLSAGLMAFPAAALAQEPAAPAGTAAPAAEPQTPAEGAQAAQDAEDARDADAESPAGEAPAGGAAADGVIEGPAAGQADESARGAAAAVDGPEAEEQETPHYPLRKPEEMSWSFAGPFGTWDIGQLQRGLKIYREVCAACHGLSLVSFRNLEALGYSDAQVRALAAEYQIQDPMPNAEGEMFERAGIPSDRFPSPYANPEQAAASNGGAIPPDLSLIAKARAVERGFPTFIFDIFTQYNENGPDYLRALLTSYGEEPPAHYEIQPGTHYNPAFIGGIALAMAQPISDGQVSYDDGAPETLDQYSRDIAAFLMWTAEPHLVERKATGFVVMIFLIIFGGLVYAVKRRVWADTPH</sequence>
<protein>
    <recommendedName>
        <fullName evidence="2">Cytochrome c1</fullName>
    </recommendedName>
</protein>
<evidence type="ECO:0000256" key="10">
    <source>
        <dbReference type="SAM" id="MobiDB-lite"/>
    </source>
</evidence>
<keyword evidence="12" id="KW-0732">Signal</keyword>
<feature type="chain" id="PRO_5046008492" description="Cytochrome c1" evidence="12">
    <location>
        <begin position="23"/>
        <end position="360"/>
    </location>
</feature>
<evidence type="ECO:0000256" key="2">
    <source>
        <dbReference type="ARBA" id="ARBA00016165"/>
    </source>
</evidence>
<keyword evidence="7 9" id="KW-0408">Iron</keyword>
<dbReference type="InterPro" id="IPR002326">
    <property type="entry name" value="Cyt_c1"/>
</dbReference>
<dbReference type="RefSeq" id="WP_342451361.1">
    <property type="nucleotide sequence ID" value="NZ_CP072611.1"/>
</dbReference>
<reference evidence="15" key="1">
    <citation type="journal article" date="2019" name="Int. J. Syst. Evol. Microbiol.">
        <title>The Global Catalogue of Microorganisms (GCM) 10K type strain sequencing project: providing services to taxonomists for standard genome sequencing and annotation.</title>
        <authorList>
            <consortium name="The Broad Institute Genomics Platform"/>
            <consortium name="The Broad Institute Genome Sequencing Center for Infectious Disease"/>
            <person name="Wu L."/>
            <person name="Ma J."/>
        </authorList>
    </citation>
    <scope>NUCLEOTIDE SEQUENCE [LARGE SCALE GENOMIC DNA]</scope>
    <source>
        <strain evidence="15">ZS-35-S2</strain>
    </source>
</reference>
<evidence type="ECO:0000256" key="5">
    <source>
        <dbReference type="ARBA" id="ARBA00022723"/>
    </source>
</evidence>
<dbReference type="Gene3D" id="1.20.5.100">
    <property type="entry name" value="Cytochrome c1, transmembrane anchor, C-terminal"/>
    <property type="match status" value="1"/>
</dbReference>
<organism evidence="14 15">
    <name type="scientific">Aureimonas populi</name>
    <dbReference type="NCBI Taxonomy" id="1701758"/>
    <lineage>
        <taxon>Bacteria</taxon>
        <taxon>Pseudomonadati</taxon>
        <taxon>Pseudomonadota</taxon>
        <taxon>Alphaproteobacteria</taxon>
        <taxon>Hyphomicrobiales</taxon>
        <taxon>Aurantimonadaceae</taxon>
        <taxon>Aureimonas</taxon>
    </lineage>
</organism>
<keyword evidence="6 11" id="KW-1133">Transmembrane helix</keyword>
<evidence type="ECO:0000256" key="11">
    <source>
        <dbReference type="SAM" id="Phobius"/>
    </source>
</evidence>
<feature type="compositionally biased region" description="Low complexity" evidence="10">
    <location>
        <begin position="24"/>
        <end position="49"/>
    </location>
</feature>
<feature type="transmembrane region" description="Helical" evidence="11">
    <location>
        <begin position="331"/>
        <end position="350"/>
    </location>
</feature>
<evidence type="ECO:0000256" key="1">
    <source>
        <dbReference type="ARBA" id="ARBA00004370"/>
    </source>
</evidence>
<comment type="subcellular location">
    <subcellularLocation>
        <location evidence="1">Membrane</location>
    </subcellularLocation>
</comment>
<dbReference type="InterPro" id="IPR009056">
    <property type="entry name" value="Cyt_c-like_dom"/>
</dbReference>
<keyword evidence="3 9" id="KW-0349">Heme</keyword>
<dbReference type="PANTHER" id="PTHR10266">
    <property type="entry name" value="CYTOCHROME C1"/>
    <property type="match status" value="1"/>
</dbReference>
<evidence type="ECO:0000256" key="9">
    <source>
        <dbReference type="PROSITE-ProRule" id="PRU00433"/>
    </source>
</evidence>
<name>A0ABW5CI77_9HYPH</name>
<keyword evidence="15" id="KW-1185">Reference proteome</keyword>
<evidence type="ECO:0000256" key="6">
    <source>
        <dbReference type="ARBA" id="ARBA00022989"/>
    </source>
</evidence>
<dbReference type="InterPro" id="IPR036909">
    <property type="entry name" value="Cyt_c-like_dom_sf"/>
</dbReference>
<dbReference type="PANTHER" id="PTHR10266:SF3">
    <property type="entry name" value="CYTOCHROME C1, HEME PROTEIN, MITOCHONDRIAL"/>
    <property type="match status" value="1"/>
</dbReference>
<dbReference type="Pfam" id="PF02167">
    <property type="entry name" value="Cytochrom_C1"/>
    <property type="match status" value="1"/>
</dbReference>
<dbReference type="SUPFAM" id="SSF46626">
    <property type="entry name" value="Cytochrome c"/>
    <property type="match status" value="1"/>
</dbReference>
<evidence type="ECO:0000256" key="7">
    <source>
        <dbReference type="ARBA" id="ARBA00023004"/>
    </source>
</evidence>
<dbReference type="PRINTS" id="PR00603">
    <property type="entry name" value="CYTOCHROMEC1"/>
</dbReference>
<dbReference type="Gene3D" id="1.10.760.10">
    <property type="entry name" value="Cytochrome c-like domain"/>
    <property type="match status" value="1"/>
</dbReference>
<evidence type="ECO:0000313" key="15">
    <source>
        <dbReference type="Proteomes" id="UP001597371"/>
    </source>
</evidence>
<evidence type="ECO:0000256" key="8">
    <source>
        <dbReference type="ARBA" id="ARBA00023136"/>
    </source>
</evidence>
<dbReference type="Proteomes" id="UP001597371">
    <property type="component" value="Unassembled WGS sequence"/>
</dbReference>
<dbReference type="PROSITE" id="PS51007">
    <property type="entry name" value="CYTC"/>
    <property type="match status" value="1"/>
</dbReference>
<evidence type="ECO:0000256" key="3">
    <source>
        <dbReference type="ARBA" id="ARBA00022617"/>
    </source>
</evidence>
<gene>
    <name evidence="14" type="ORF">ACFSKQ_02275</name>
</gene>
<comment type="caution">
    <text evidence="14">The sequence shown here is derived from an EMBL/GenBank/DDBJ whole genome shotgun (WGS) entry which is preliminary data.</text>
</comment>
<accession>A0ABW5CI77</accession>
<keyword evidence="4 11" id="KW-0812">Transmembrane</keyword>
<feature type="region of interest" description="Disordered" evidence="10">
    <location>
        <begin position="24"/>
        <end position="113"/>
    </location>
</feature>
<evidence type="ECO:0000259" key="13">
    <source>
        <dbReference type="PROSITE" id="PS51007"/>
    </source>
</evidence>
<proteinExistence type="predicted"/>